<proteinExistence type="predicted"/>
<gene>
    <name evidence="2" type="ordered locus">Ping_2853</name>
</gene>
<organism evidence="2 3">
    <name type="scientific">Psychromonas ingrahamii (strain DSM 17664 / CCUG 51855 / 37)</name>
    <dbReference type="NCBI Taxonomy" id="357804"/>
    <lineage>
        <taxon>Bacteria</taxon>
        <taxon>Pseudomonadati</taxon>
        <taxon>Pseudomonadota</taxon>
        <taxon>Gammaproteobacteria</taxon>
        <taxon>Alteromonadales</taxon>
        <taxon>Psychromonadaceae</taxon>
        <taxon>Psychromonas</taxon>
    </lineage>
</organism>
<feature type="coiled-coil region" evidence="1">
    <location>
        <begin position="5"/>
        <end position="32"/>
    </location>
</feature>
<dbReference type="OrthoDB" id="6402568at2"/>
<protein>
    <submittedName>
        <fullName evidence="2">Uncharacterized protein</fullName>
    </submittedName>
</protein>
<sequence length="226" mass="24376">MDKNKSDLSENREKLEDEIKQAVQTGDDIRDAVRRITLKALNQGKLNTKEVQQVVSAVVKGASEGAVNQGLKSKDSLLSAVSGLDDALSWVAEASKLALEEAAGDIKTFAKQDVKKITDDLLVLEDIYLETLKRVAKESNKLIGSTLNNIERHARDSGTAVGRQTTEIVNMLNYQLGENLSETVAAGSDSALKLASQLSYAAAGFLDGIAQTLESKLKTTSLKNKK</sequence>
<reference evidence="2 3" key="1">
    <citation type="submission" date="2007-01" db="EMBL/GenBank/DDBJ databases">
        <title>Complete sequence of Psychromonas ingrahamii 37.</title>
        <authorList>
            <consortium name="US DOE Joint Genome Institute"/>
            <person name="Copeland A."/>
            <person name="Lucas S."/>
            <person name="Lapidus A."/>
            <person name="Barry K."/>
            <person name="Detter J.C."/>
            <person name="Glavina del Rio T."/>
            <person name="Hammon N."/>
            <person name="Israni S."/>
            <person name="Dalin E."/>
            <person name="Tice H."/>
            <person name="Pitluck S."/>
            <person name="Thompson L.S."/>
            <person name="Brettin T."/>
            <person name="Bruce D."/>
            <person name="Han C."/>
            <person name="Tapia R."/>
            <person name="Schmutz J."/>
            <person name="Larimer F."/>
            <person name="Land M."/>
            <person name="Hauser L."/>
            <person name="Kyrpides N."/>
            <person name="Ivanova N."/>
            <person name="Staley J."/>
            <person name="Richardson P."/>
        </authorList>
    </citation>
    <scope>NUCLEOTIDE SEQUENCE [LARGE SCALE GENOMIC DNA]</scope>
    <source>
        <strain evidence="2 3">37</strain>
    </source>
</reference>
<evidence type="ECO:0000256" key="1">
    <source>
        <dbReference type="SAM" id="Coils"/>
    </source>
</evidence>
<dbReference type="KEGG" id="pin:Ping_2853"/>
<name>A1SYJ4_PSYIN</name>
<dbReference type="EMBL" id="CP000510">
    <property type="protein sequence ID" value="ABM04559.1"/>
    <property type="molecule type" value="Genomic_DNA"/>
</dbReference>
<dbReference type="InterPro" id="IPR046708">
    <property type="entry name" value="DUF6781"/>
</dbReference>
<evidence type="ECO:0000313" key="2">
    <source>
        <dbReference type="EMBL" id="ABM04559.1"/>
    </source>
</evidence>
<dbReference type="HOGENOM" id="CLU_081315_0_0_6"/>
<dbReference type="Pfam" id="PF20572">
    <property type="entry name" value="DUF6781"/>
    <property type="match status" value="1"/>
</dbReference>
<dbReference type="eggNOG" id="ENOG5032UPR">
    <property type="taxonomic scope" value="Bacteria"/>
</dbReference>
<keyword evidence="1" id="KW-0175">Coiled coil</keyword>
<accession>A1SYJ4</accession>
<dbReference type="RefSeq" id="WP_011771113.1">
    <property type="nucleotide sequence ID" value="NC_008709.1"/>
</dbReference>
<dbReference type="Proteomes" id="UP000000639">
    <property type="component" value="Chromosome"/>
</dbReference>
<evidence type="ECO:0000313" key="3">
    <source>
        <dbReference type="Proteomes" id="UP000000639"/>
    </source>
</evidence>
<dbReference type="AlphaFoldDB" id="A1SYJ4"/>
<keyword evidence="3" id="KW-1185">Reference proteome</keyword>